<reference evidence="2" key="1">
    <citation type="submission" date="2022-08" db="EMBL/GenBank/DDBJ databases">
        <title>Chelativorans sichuanense sp. nov., a paraffin oil-degrading bacterium isolated from a mixture of oil-based drill cuttings and paddy soil.</title>
        <authorList>
            <person name="Yu J."/>
            <person name="Liu H."/>
            <person name="Chen Q."/>
        </authorList>
    </citation>
    <scope>NUCLEOTIDE SEQUENCE</scope>
    <source>
        <strain evidence="2">SCAU 2101</strain>
    </source>
</reference>
<accession>A0A9X2XAK0</accession>
<dbReference type="Pfam" id="PF00534">
    <property type="entry name" value="Glycos_transf_1"/>
    <property type="match status" value="1"/>
</dbReference>
<dbReference type="RefSeq" id="WP_261516108.1">
    <property type="nucleotide sequence ID" value="NZ_JAODNV010000013.1"/>
</dbReference>
<proteinExistence type="predicted"/>
<dbReference type="SUPFAM" id="SSF53756">
    <property type="entry name" value="UDP-Glycosyltransferase/glycogen phosphorylase"/>
    <property type="match status" value="1"/>
</dbReference>
<protein>
    <submittedName>
        <fullName evidence="2">Glycosyltransferase</fullName>
        <ecNumber evidence="2">2.4.-.-</ecNumber>
    </submittedName>
</protein>
<comment type="caution">
    <text evidence="2">The sequence shown here is derived from an EMBL/GenBank/DDBJ whole genome shotgun (WGS) entry which is preliminary data.</text>
</comment>
<dbReference type="GO" id="GO:0016757">
    <property type="term" value="F:glycosyltransferase activity"/>
    <property type="evidence" value="ECO:0007669"/>
    <property type="project" value="UniProtKB-KW"/>
</dbReference>
<sequence length="316" mass="36002">MGQALIVARDNAYGLTRDSLILKAALEAAGLKVTTARVRDRGILDRLLKRRQADIVFHLERIFPAWLSAAPENILVPNQERFPRRHLKLLRKADRVWTKTRHAEEIFSALGVPTEYCGFASPDRHMPEVEKSWRRFFHLAGGSTLKGTEDILDLWIRHPEWPELVLVQKTKNAPKSVPRNVRLFSGYIPDEELKCLQNECGIHLCPSRSEGWGHYILEAMSCAAVTITTDGPPMNEHIDRETGLLVPAVRNEQRHLGVNFFVNKAALEKAITDVLTWDQTYCRRMGEAARRKFLENSRGFGPRIRNLLEAISVEPS</sequence>
<gene>
    <name evidence="2" type="ORF">NYR54_13015</name>
</gene>
<dbReference type="Gene3D" id="3.40.50.2000">
    <property type="entry name" value="Glycogen Phosphorylase B"/>
    <property type="match status" value="1"/>
</dbReference>
<feature type="domain" description="Glycosyl transferase family 1" evidence="1">
    <location>
        <begin position="183"/>
        <end position="265"/>
    </location>
</feature>
<evidence type="ECO:0000259" key="1">
    <source>
        <dbReference type="Pfam" id="PF00534"/>
    </source>
</evidence>
<dbReference type="Proteomes" id="UP001149009">
    <property type="component" value="Unassembled WGS sequence"/>
</dbReference>
<dbReference type="EC" id="2.4.-.-" evidence="2"/>
<keyword evidence="2" id="KW-0328">Glycosyltransferase</keyword>
<dbReference type="InterPro" id="IPR001296">
    <property type="entry name" value="Glyco_trans_1"/>
</dbReference>
<dbReference type="EMBL" id="JAODNV010000013">
    <property type="protein sequence ID" value="MCT8991201.1"/>
    <property type="molecule type" value="Genomic_DNA"/>
</dbReference>
<evidence type="ECO:0000313" key="2">
    <source>
        <dbReference type="EMBL" id="MCT8991201.1"/>
    </source>
</evidence>
<name>A0A9X2XAK0_9HYPH</name>
<dbReference type="PANTHER" id="PTHR46656:SF3">
    <property type="entry name" value="PUTATIVE-RELATED"/>
    <property type="match status" value="1"/>
</dbReference>
<keyword evidence="3" id="KW-1185">Reference proteome</keyword>
<evidence type="ECO:0000313" key="3">
    <source>
        <dbReference type="Proteomes" id="UP001149009"/>
    </source>
</evidence>
<dbReference type="AlphaFoldDB" id="A0A9X2XAK0"/>
<organism evidence="2 3">
    <name type="scientific">Chelativorans petroleitrophicus</name>
    <dbReference type="NCBI Taxonomy" id="2975484"/>
    <lineage>
        <taxon>Bacteria</taxon>
        <taxon>Pseudomonadati</taxon>
        <taxon>Pseudomonadota</taxon>
        <taxon>Alphaproteobacteria</taxon>
        <taxon>Hyphomicrobiales</taxon>
        <taxon>Phyllobacteriaceae</taxon>
        <taxon>Chelativorans</taxon>
    </lineage>
</organism>
<keyword evidence="2" id="KW-0808">Transferase</keyword>
<dbReference type="PANTHER" id="PTHR46656">
    <property type="entry name" value="PUTATIVE-RELATED"/>
    <property type="match status" value="1"/>
</dbReference>